<proteinExistence type="predicted"/>
<name>A0A0R2JPJ3_9LACO</name>
<evidence type="ECO:0000313" key="3">
    <source>
        <dbReference type="EMBL" id="KRN79067.1"/>
    </source>
</evidence>
<dbReference type="PROSITE" id="PS50206">
    <property type="entry name" value="RHODANESE_3"/>
    <property type="match status" value="1"/>
</dbReference>
<comment type="caution">
    <text evidence="3">The sequence shown here is derived from an EMBL/GenBank/DDBJ whole genome shotgun (WGS) entry which is preliminary data.</text>
</comment>
<dbReference type="InterPro" id="IPR001763">
    <property type="entry name" value="Rhodanese-like_dom"/>
</dbReference>
<dbReference type="Gene3D" id="3.40.250.10">
    <property type="entry name" value="Rhodanese-like domain"/>
    <property type="match status" value="1"/>
</dbReference>
<dbReference type="PANTHER" id="PTHR43031:SF18">
    <property type="entry name" value="RHODANESE-RELATED SULFURTRANSFERASES"/>
    <property type="match status" value="1"/>
</dbReference>
<dbReference type="RefSeq" id="WP_054646229.1">
    <property type="nucleotide sequence ID" value="NZ_FUXS01000001.1"/>
</dbReference>
<keyword evidence="1" id="KW-1133">Transmembrane helix</keyword>
<feature type="transmembrane region" description="Helical" evidence="1">
    <location>
        <begin position="6"/>
        <end position="28"/>
    </location>
</feature>
<organism evidence="3 4">
    <name type="scientific">Fructilactobacillus lindneri DSM 20690 = JCM 11027</name>
    <dbReference type="NCBI Taxonomy" id="1122148"/>
    <lineage>
        <taxon>Bacteria</taxon>
        <taxon>Bacillati</taxon>
        <taxon>Bacillota</taxon>
        <taxon>Bacilli</taxon>
        <taxon>Lactobacillales</taxon>
        <taxon>Lactobacillaceae</taxon>
        <taxon>Fructilactobacillus</taxon>
    </lineage>
</organism>
<dbReference type="InterPro" id="IPR036873">
    <property type="entry name" value="Rhodanese-like_dom_sf"/>
</dbReference>
<keyword evidence="4" id="KW-1185">Reference proteome</keyword>
<dbReference type="STRING" id="53444.AYR59_05805"/>
<dbReference type="SUPFAM" id="SSF52821">
    <property type="entry name" value="Rhodanese/Cell cycle control phosphatase"/>
    <property type="match status" value="1"/>
</dbReference>
<dbReference type="PATRIC" id="fig|1122148.6.peg.491"/>
<dbReference type="PANTHER" id="PTHR43031">
    <property type="entry name" value="FAD-DEPENDENT OXIDOREDUCTASE"/>
    <property type="match status" value="1"/>
</dbReference>
<sequence length="137" mass="15911">MVIGTSILESITISLVIIAILVGIWSIIRYYNIFRAKKYAKFLSEPEFKKGMRKAQVVDLRESNNFKDGHILGARNMPYSTFKSFYTDLRPDLPVYLYDQNKSLSMRAAKLLHKHGFKDISILDEGYQKWDGKVKKE</sequence>
<evidence type="ECO:0000256" key="1">
    <source>
        <dbReference type="SAM" id="Phobius"/>
    </source>
</evidence>
<dbReference type="SMART" id="SM00450">
    <property type="entry name" value="RHOD"/>
    <property type="match status" value="1"/>
</dbReference>
<evidence type="ECO:0000313" key="4">
    <source>
        <dbReference type="Proteomes" id="UP000051565"/>
    </source>
</evidence>
<feature type="domain" description="Rhodanese" evidence="2">
    <location>
        <begin position="51"/>
        <end position="136"/>
    </location>
</feature>
<dbReference type="AlphaFoldDB" id="A0A0R2JPJ3"/>
<dbReference type="Pfam" id="PF00581">
    <property type="entry name" value="Rhodanese"/>
    <property type="match status" value="1"/>
</dbReference>
<dbReference type="Proteomes" id="UP000051565">
    <property type="component" value="Unassembled WGS sequence"/>
</dbReference>
<protein>
    <recommendedName>
        <fullName evidence="2">Rhodanese domain-containing protein</fullName>
    </recommendedName>
</protein>
<reference evidence="3 4" key="1">
    <citation type="journal article" date="2015" name="Genome Announc.">
        <title>Expanding the biotechnology potential of lactobacilli through comparative genomics of 213 strains and associated genera.</title>
        <authorList>
            <person name="Sun Z."/>
            <person name="Harris H.M."/>
            <person name="McCann A."/>
            <person name="Guo C."/>
            <person name="Argimon S."/>
            <person name="Zhang W."/>
            <person name="Yang X."/>
            <person name="Jeffery I.B."/>
            <person name="Cooney J.C."/>
            <person name="Kagawa T.F."/>
            <person name="Liu W."/>
            <person name="Song Y."/>
            <person name="Salvetti E."/>
            <person name="Wrobel A."/>
            <person name="Rasinkangas P."/>
            <person name="Parkhill J."/>
            <person name="Rea M.C."/>
            <person name="O'Sullivan O."/>
            <person name="Ritari J."/>
            <person name="Douillard F.P."/>
            <person name="Paul Ross R."/>
            <person name="Yang R."/>
            <person name="Briner A.E."/>
            <person name="Felis G.E."/>
            <person name="de Vos W.M."/>
            <person name="Barrangou R."/>
            <person name="Klaenhammer T.R."/>
            <person name="Caufield P.W."/>
            <person name="Cui Y."/>
            <person name="Zhang H."/>
            <person name="O'Toole P.W."/>
        </authorList>
    </citation>
    <scope>NUCLEOTIDE SEQUENCE [LARGE SCALE GENOMIC DNA]</scope>
    <source>
        <strain evidence="3 4">DSM 20690</strain>
    </source>
</reference>
<keyword evidence="1" id="KW-0472">Membrane</keyword>
<evidence type="ECO:0000259" key="2">
    <source>
        <dbReference type="PROSITE" id="PS50206"/>
    </source>
</evidence>
<accession>A0A0R2JPJ3</accession>
<dbReference type="InterPro" id="IPR050229">
    <property type="entry name" value="GlpE_sulfurtransferase"/>
</dbReference>
<gene>
    <name evidence="3" type="ORF">IV52_GL000472</name>
</gene>
<keyword evidence="1" id="KW-0812">Transmembrane</keyword>
<dbReference type="GeneID" id="61250655"/>
<dbReference type="CDD" id="cd00158">
    <property type="entry name" value="RHOD"/>
    <property type="match status" value="1"/>
</dbReference>
<dbReference type="EMBL" id="JQBT01000032">
    <property type="protein sequence ID" value="KRN79067.1"/>
    <property type="molecule type" value="Genomic_DNA"/>
</dbReference>